<name>A0A1B6PLE7_SORBI</name>
<dbReference type="EMBL" id="CM000765">
    <property type="protein sequence ID" value="KXG26494.1"/>
    <property type="molecule type" value="Genomic_DNA"/>
</dbReference>
<evidence type="ECO:0000313" key="3">
    <source>
        <dbReference type="Proteomes" id="UP000000768"/>
    </source>
</evidence>
<organism evidence="2 3">
    <name type="scientific">Sorghum bicolor</name>
    <name type="common">Sorghum</name>
    <name type="synonym">Sorghum vulgare</name>
    <dbReference type="NCBI Taxonomy" id="4558"/>
    <lineage>
        <taxon>Eukaryota</taxon>
        <taxon>Viridiplantae</taxon>
        <taxon>Streptophyta</taxon>
        <taxon>Embryophyta</taxon>
        <taxon>Tracheophyta</taxon>
        <taxon>Spermatophyta</taxon>
        <taxon>Magnoliopsida</taxon>
        <taxon>Liliopsida</taxon>
        <taxon>Poales</taxon>
        <taxon>Poaceae</taxon>
        <taxon>PACMAD clade</taxon>
        <taxon>Panicoideae</taxon>
        <taxon>Andropogonodae</taxon>
        <taxon>Andropogoneae</taxon>
        <taxon>Sorghinae</taxon>
        <taxon>Sorghum</taxon>
    </lineage>
</organism>
<dbReference type="InParanoid" id="A0A1B6PLE7"/>
<reference evidence="3" key="2">
    <citation type="journal article" date="2018" name="Plant J.">
        <title>The Sorghum bicolor reference genome: improved assembly, gene annotations, a transcriptome atlas, and signatures of genome organization.</title>
        <authorList>
            <person name="McCormick R.F."/>
            <person name="Truong S.K."/>
            <person name="Sreedasyam A."/>
            <person name="Jenkins J."/>
            <person name="Shu S."/>
            <person name="Sims D."/>
            <person name="Kennedy M."/>
            <person name="Amirebrahimi M."/>
            <person name="Weers B.D."/>
            <person name="McKinley B."/>
            <person name="Mattison A."/>
            <person name="Morishige D.T."/>
            <person name="Grimwood J."/>
            <person name="Schmutz J."/>
            <person name="Mullet J.E."/>
        </authorList>
    </citation>
    <scope>NUCLEOTIDE SEQUENCE [LARGE SCALE GENOMIC DNA]</scope>
    <source>
        <strain evidence="3">cv. BTx623</strain>
    </source>
</reference>
<sequence length="193" mass="21623">MALNEQMQEHERPSVRRPPQSCRLELELDRELGASGRDLDRDGIIGRLSTRKCVISLVQVHLYGGITNRRRRCFSCKIEAKSLLRAARPPLLAAPERRAVSLPSPAGGHPPRRPGRLHPDRGRSERSPAAYLQDVHSTRRPPRVRLAIRILDLLYSIHGTLPQSAATTSPLQYTSPPRCLAEREVVRDEAGTL</sequence>
<proteinExistence type="predicted"/>
<evidence type="ECO:0000313" key="2">
    <source>
        <dbReference type="EMBL" id="KXG26494.1"/>
    </source>
</evidence>
<feature type="region of interest" description="Disordered" evidence="1">
    <location>
        <begin position="95"/>
        <end position="138"/>
    </location>
</feature>
<protein>
    <submittedName>
        <fullName evidence="2">Uncharacterized protein</fullName>
    </submittedName>
</protein>
<feature type="compositionally biased region" description="Basic and acidic residues" evidence="1">
    <location>
        <begin position="117"/>
        <end position="126"/>
    </location>
</feature>
<dbReference type="AlphaFoldDB" id="A0A1B6PLE7"/>
<dbReference type="Gramene" id="KXG26494">
    <property type="protein sequence ID" value="KXG26494"/>
    <property type="gene ID" value="SORBI_3006G110600"/>
</dbReference>
<keyword evidence="3" id="KW-1185">Reference proteome</keyword>
<accession>A0A1B6PLE7</accession>
<evidence type="ECO:0000256" key="1">
    <source>
        <dbReference type="SAM" id="MobiDB-lite"/>
    </source>
</evidence>
<gene>
    <name evidence="2" type="ORF">SORBI_3006G110600</name>
</gene>
<dbReference type="Proteomes" id="UP000000768">
    <property type="component" value="Chromosome 6"/>
</dbReference>
<reference evidence="2 3" key="1">
    <citation type="journal article" date="2009" name="Nature">
        <title>The Sorghum bicolor genome and the diversification of grasses.</title>
        <authorList>
            <person name="Paterson A.H."/>
            <person name="Bowers J.E."/>
            <person name="Bruggmann R."/>
            <person name="Dubchak I."/>
            <person name="Grimwood J."/>
            <person name="Gundlach H."/>
            <person name="Haberer G."/>
            <person name="Hellsten U."/>
            <person name="Mitros T."/>
            <person name="Poliakov A."/>
            <person name="Schmutz J."/>
            <person name="Spannagl M."/>
            <person name="Tang H."/>
            <person name="Wang X."/>
            <person name="Wicker T."/>
            <person name="Bharti A.K."/>
            <person name="Chapman J."/>
            <person name="Feltus F.A."/>
            <person name="Gowik U."/>
            <person name="Grigoriev I.V."/>
            <person name="Lyons E."/>
            <person name="Maher C.A."/>
            <person name="Martis M."/>
            <person name="Narechania A."/>
            <person name="Otillar R.P."/>
            <person name="Penning B.W."/>
            <person name="Salamov A.A."/>
            <person name="Wang Y."/>
            <person name="Zhang L."/>
            <person name="Carpita N.C."/>
            <person name="Freeling M."/>
            <person name="Gingle A.R."/>
            <person name="Hash C.T."/>
            <person name="Keller B."/>
            <person name="Klein P."/>
            <person name="Kresovich S."/>
            <person name="McCann M.C."/>
            <person name="Ming R."/>
            <person name="Peterson D.G."/>
            <person name="Mehboob-ur-Rahman"/>
            <person name="Ware D."/>
            <person name="Westhoff P."/>
            <person name="Mayer K.F."/>
            <person name="Messing J."/>
            <person name="Rokhsar D.S."/>
        </authorList>
    </citation>
    <scope>NUCLEOTIDE SEQUENCE [LARGE SCALE GENOMIC DNA]</scope>
    <source>
        <strain evidence="3">cv. BTx623</strain>
    </source>
</reference>